<comment type="caution">
    <text evidence="2">The sequence shown here is derived from an EMBL/GenBank/DDBJ whole genome shotgun (WGS) entry which is preliminary data.</text>
</comment>
<dbReference type="InterPro" id="IPR023214">
    <property type="entry name" value="HAD_sf"/>
</dbReference>
<dbReference type="Gene3D" id="3.50.50.60">
    <property type="entry name" value="FAD/NAD(P)-binding domain"/>
    <property type="match status" value="1"/>
</dbReference>
<dbReference type="Proteomes" id="UP001243989">
    <property type="component" value="Unassembled WGS sequence"/>
</dbReference>
<dbReference type="InterPro" id="IPR036412">
    <property type="entry name" value="HAD-like_sf"/>
</dbReference>
<dbReference type="RefSeq" id="XP_060441626.1">
    <property type="nucleotide sequence ID" value="XM_060585122.1"/>
</dbReference>
<gene>
    <name evidence="2" type="ORF">BDP81DRAFT_327189</name>
</gene>
<reference evidence="2" key="1">
    <citation type="submission" date="2021-06" db="EMBL/GenBank/DDBJ databases">
        <title>Comparative genomics, transcriptomics and evolutionary studies reveal genomic signatures of adaptation to plant cell wall in hemibiotrophic fungi.</title>
        <authorList>
            <consortium name="DOE Joint Genome Institute"/>
            <person name="Baroncelli R."/>
            <person name="Diaz J.F."/>
            <person name="Benocci T."/>
            <person name="Peng M."/>
            <person name="Battaglia E."/>
            <person name="Haridas S."/>
            <person name="Andreopoulos W."/>
            <person name="Labutti K."/>
            <person name="Pangilinan J."/>
            <person name="Floch G.L."/>
            <person name="Makela M.R."/>
            <person name="Henrissat B."/>
            <person name="Grigoriev I.V."/>
            <person name="Crouch J.A."/>
            <person name="De Vries R.P."/>
            <person name="Sukno S.A."/>
            <person name="Thon M.R."/>
        </authorList>
    </citation>
    <scope>NUCLEOTIDE SEQUENCE</scope>
    <source>
        <strain evidence="2">CBS 102054</strain>
    </source>
</reference>
<dbReference type="InterPro" id="IPR006076">
    <property type="entry name" value="FAD-dep_OxRdtase"/>
</dbReference>
<dbReference type="PANTHER" id="PTHR13847">
    <property type="entry name" value="SARCOSINE DEHYDROGENASE-RELATED"/>
    <property type="match status" value="1"/>
</dbReference>
<dbReference type="Gene3D" id="3.40.50.1000">
    <property type="entry name" value="HAD superfamily/HAD-like"/>
    <property type="match status" value="1"/>
</dbReference>
<evidence type="ECO:0000313" key="2">
    <source>
        <dbReference type="EMBL" id="KAK1625631.1"/>
    </source>
</evidence>
<dbReference type="Gene3D" id="1.10.150.240">
    <property type="entry name" value="Putative phosphatase, domain 2"/>
    <property type="match status" value="1"/>
</dbReference>
<proteinExistence type="predicted"/>
<dbReference type="SUPFAM" id="SSF51905">
    <property type="entry name" value="FAD/NAD(P)-binding domain"/>
    <property type="match status" value="1"/>
</dbReference>
<accession>A0AAI9ZJG3</accession>
<dbReference type="AlphaFoldDB" id="A0AAI9ZJG3"/>
<dbReference type="GO" id="GO:0005737">
    <property type="term" value="C:cytoplasm"/>
    <property type="evidence" value="ECO:0007669"/>
    <property type="project" value="TreeGrafter"/>
</dbReference>
<dbReference type="Pfam" id="PF01266">
    <property type="entry name" value="DAO"/>
    <property type="match status" value="1"/>
</dbReference>
<dbReference type="Gene3D" id="3.30.9.10">
    <property type="entry name" value="D-Amino Acid Oxidase, subunit A, domain 2"/>
    <property type="match status" value="1"/>
</dbReference>
<dbReference type="GeneID" id="85469984"/>
<evidence type="ECO:0000313" key="3">
    <source>
        <dbReference type="Proteomes" id="UP001243989"/>
    </source>
</evidence>
<dbReference type="Pfam" id="PF00702">
    <property type="entry name" value="Hydrolase"/>
    <property type="match status" value="1"/>
</dbReference>
<evidence type="ECO:0000259" key="1">
    <source>
        <dbReference type="Pfam" id="PF01266"/>
    </source>
</evidence>
<feature type="domain" description="FAD dependent oxidoreductase" evidence="1">
    <location>
        <begin position="297"/>
        <end position="672"/>
    </location>
</feature>
<keyword evidence="3" id="KW-1185">Reference proteome</keyword>
<dbReference type="PANTHER" id="PTHR13847:SF279">
    <property type="entry name" value="FAD DEPENDENT OXIDOREDUCTASE DOMAIN-CONTAINING PROTEIN-RELATED"/>
    <property type="match status" value="1"/>
</dbReference>
<dbReference type="InterPro" id="IPR036188">
    <property type="entry name" value="FAD/NAD-bd_sf"/>
</dbReference>
<dbReference type="EMBL" id="JAHMHQ010000019">
    <property type="protein sequence ID" value="KAK1625631.1"/>
    <property type="molecule type" value="Genomic_DNA"/>
</dbReference>
<sequence length="720" mass="78891">MSSPRKHVVFDIVGTCMSYDAIPRAIETRLGPKLAEHNIKPALLSFAWIEAAEREYTYLSIQGRYRRFYDIFRSLFYRMLFQAGVPEPRKLATDDDVAYIMDRFLELEARPGTKECFTLLREAGFTVWAFTAGDAKRVGGYFAKAGIDMPAENLKSCDADGIGKPDPRAYKPVLESFGGEEAWFAAAHMWDASAAKGCGFKGAWCAVYEGEPCTDLFGEMDVMATELPEMARKIIAAPKEACQAHLPPLIQSHPIVMPAPKPTNRNPVPNPVTSFWNAAPRALDDHRTTPELPATSDIVIVGAGFAGVATAYHILKDNPSPPSITILEARKVCSGASGRNGGHVKPDTYFQVPKYTKLFGPEQAAKLAAFEASNVYAVKELVESEGLDCDFHLTRAVDVYLDPEHAKETEAAYRELVKAGVVNVKDVSFTPKKDAERVSGVKGAQCAFSFTAAHLWPAKMVHQLLDRLLQQGLNLQANTPVTSVSSTPDAAGRWTVQTPRGAISAGKVVVATNGYTAQVLPQYEDRIVPVRGLCSRITSPGGPNSPHLVNTYGIRFDARNNDYLIPRADGSIVVGGARQMFWHKRGEWFDNVRDDELVKGAAPYFDGYMQRHFRGWEESGATTERVWTGIMGYSSDFMPHLGGVPGKPGQFIIAGFSGHGMPEILLSSKGVAAMIRDGASFESTGLPSIMETSKARIERKDSPLEDGLKSLWEDDLKAKL</sequence>
<dbReference type="InterPro" id="IPR023198">
    <property type="entry name" value="PGP-like_dom2"/>
</dbReference>
<protein>
    <submittedName>
        <fullName evidence="2">FAD dependent oxidoreductase-domain-containing protein</fullName>
    </submittedName>
</protein>
<organism evidence="2 3">
    <name type="scientific">Colletotrichum phormii</name>
    <dbReference type="NCBI Taxonomy" id="359342"/>
    <lineage>
        <taxon>Eukaryota</taxon>
        <taxon>Fungi</taxon>
        <taxon>Dikarya</taxon>
        <taxon>Ascomycota</taxon>
        <taxon>Pezizomycotina</taxon>
        <taxon>Sordariomycetes</taxon>
        <taxon>Hypocreomycetidae</taxon>
        <taxon>Glomerellales</taxon>
        <taxon>Glomerellaceae</taxon>
        <taxon>Colletotrichum</taxon>
        <taxon>Colletotrichum acutatum species complex</taxon>
    </lineage>
</organism>
<name>A0AAI9ZJG3_9PEZI</name>
<dbReference type="SUPFAM" id="SSF56784">
    <property type="entry name" value="HAD-like"/>
    <property type="match status" value="1"/>
</dbReference>